<feature type="compositionally biased region" description="Acidic residues" evidence="8">
    <location>
        <begin position="106"/>
        <end position="118"/>
    </location>
</feature>
<dbReference type="InterPro" id="IPR000535">
    <property type="entry name" value="MSP_dom"/>
</dbReference>
<dbReference type="InterPro" id="IPR007110">
    <property type="entry name" value="Ig-like_dom"/>
</dbReference>
<dbReference type="HOGENOM" id="CLU_1009110_0_0_1"/>
<dbReference type="PANTHER" id="PTHR22920:SF7">
    <property type="entry name" value="MSP DOMAIN-CONTAINING PROTEIN-RELATED"/>
    <property type="match status" value="1"/>
</dbReference>
<dbReference type="InterPro" id="IPR008962">
    <property type="entry name" value="PapD-like_sf"/>
</dbReference>
<dbReference type="InParanoid" id="G0NTR1"/>
<sequence>MPDSGDEESGPREVLNPMYFWRKEEFKKTTSTPPLNNGYEMPRSLKWSLFRGSFSPPPRPTLSTSVQTDGSGESCEPMSPSSSKSILKSPTACGSRSKSVSFSELVEGELESSEDLEPTDPGALEVNSAVPEFISVMKSEDQRSEPGANQPIQTKSALQTQPKSKIVFNSPYDEKQKNRLKLTNQSHLKIGFEVKIKSAGNKPKIHLTPESGSMDPGESINVAVTCDEFSFNSDEIDKDRIIIEWIHVPSGEEFQLEMLESDGDFHRKTLIIEYND</sequence>
<evidence type="ECO:0000256" key="1">
    <source>
        <dbReference type="ARBA" id="ARBA00004245"/>
    </source>
</evidence>
<dbReference type="OrthoDB" id="10649408at2759"/>
<dbReference type="InterPro" id="IPR051155">
    <property type="entry name" value="Nematode_MSP"/>
</dbReference>
<evidence type="ECO:0000256" key="7">
    <source>
        <dbReference type="RuleBase" id="RU003425"/>
    </source>
</evidence>
<dbReference type="STRING" id="135651.G0NTR1"/>
<dbReference type="EMBL" id="GL379945">
    <property type="protein sequence ID" value="EGT37319.1"/>
    <property type="molecule type" value="Genomic_DNA"/>
</dbReference>
<evidence type="ECO:0000313" key="11">
    <source>
        <dbReference type="EMBL" id="EGT37319.1"/>
    </source>
</evidence>
<feature type="domain" description="Ig-like" evidence="10">
    <location>
        <begin position="203"/>
        <end position="276"/>
    </location>
</feature>
<dbReference type="PROSITE" id="PS50835">
    <property type="entry name" value="IG_LIKE"/>
    <property type="match status" value="1"/>
</dbReference>
<name>G0NTR1_CAEBE</name>
<evidence type="ECO:0000256" key="2">
    <source>
        <dbReference type="ARBA" id="ARBA00022490"/>
    </source>
</evidence>
<evidence type="ECO:0000256" key="3">
    <source>
        <dbReference type="ARBA" id="ARBA00023212"/>
    </source>
</evidence>
<reference evidence="12" key="1">
    <citation type="submission" date="2011-07" db="EMBL/GenBank/DDBJ databases">
        <authorList>
            <consortium name="Caenorhabditis brenneri Sequencing and Analysis Consortium"/>
            <person name="Wilson R.K."/>
        </authorList>
    </citation>
    <scope>NUCLEOTIDE SEQUENCE [LARGE SCALE GENOMIC DNA]</scope>
    <source>
        <strain evidence="12">PB2801</strain>
    </source>
</reference>
<feature type="region of interest" description="Disordered" evidence="8">
    <location>
        <begin position="50"/>
        <end position="124"/>
    </location>
</feature>
<feature type="domain" description="MSP" evidence="9">
    <location>
        <begin position="157"/>
        <end position="275"/>
    </location>
</feature>
<dbReference type="InterPro" id="IPR013783">
    <property type="entry name" value="Ig-like_fold"/>
</dbReference>
<evidence type="ECO:0000259" key="10">
    <source>
        <dbReference type="PROSITE" id="PS50835"/>
    </source>
</evidence>
<dbReference type="Gene3D" id="2.60.40.10">
    <property type="entry name" value="Immunoglobulins"/>
    <property type="match status" value="1"/>
</dbReference>
<feature type="compositionally biased region" description="Polar residues" evidence="8">
    <location>
        <begin position="150"/>
        <end position="161"/>
    </location>
</feature>
<evidence type="ECO:0000256" key="5">
    <source>
        <dbReference type="ARBA" id="ARBA00037744"/>
    </source>
</evidence>
<evidence type="ECO:0000256" key="6">
    <source>
        <dbReference type="ARBA" id="ARBA00037818"/>
    </source>
</evidence>
<accession>G0NTR1</accession>
<dbReference type="PROSITE" id="PS50202">
    <property type="entry name" value="MSP"/>
    <property type="match status" value="1"/>
</dbReference>
<feature type="region of interest" description="Disordered" evidence="8">
    <location>
        <begin position="138"/>
        <end position="161"/>
    </location>
</feature>
<keyword evidence="4" id="KW-0966">Cell projection</keyword>
<evidence type="ECO:0000256" key="4">
    <source>
        <dbReference type="ARBA" id="ARBA00023273"/>
    </source>
</evidence>
<protein>
    <recommendedName>
        <fullName evidence="7">Major sperm protein</fullName>
    </recommendedName>
</protein>
<organism evidence="12">
    <name type="scientific">Caenorhabditis brenneri</name>
    <name type="common">Nematode worm</name>
    <dbReference type="NCBI Taxonomy" id="135651"/>
    <lineage>
        <taxon>Eukaryota</taxon>
        <taxon>Metazoa</taxon>
        <taxon>Ecdysozoa</taxon>
        <taxon>Nematoda</taxon>
        <taxon>Chromadorea</taxon>
        <taxon>Rhabditida</taxon>
        <taxon>Rhabditina</taxon>
        <taxon>Rhabditomorpha</taxon>
        <taxon>Rhabditoidea</taxon>
        <taxon>Rhabditidae</taxon>
        <taxon>Peloderinae</taxon>
        <taxon>Caenorhabditis</taxon>
    </lineage>
</organism>
<proteinExistence type="predicted"/>
<dbReference type="SUPFAM" id="SSF49354">
    <property type="entry name" value="PapD-like"/>
    <property type="match status" value="1"/>
</dbReference>
<dbReference type="Pfam" id="PF00635">
    <property type="entry name" value="Motile_Sperm"/>
    <property type="match status" value="1"/>
</dbReference>
<dbReference type="Proteomes" id="UP000008068">
    <property type="component" value="Unassembled WGS sequence"/>
</dbReference>
<comment type="function">
    <text evidence="5 7">Central component in molecular interactions underlying sperm crawling. Forms an extensive filament system that extends from sperm villipoda, along the leading edge of the pseudopod.</text>
</comment>
<dbReference type="GO" id="GO:0005856">
    <property type="term" value="C:cytoskeleton"/>
    <property type="evidence" value="ECO:0007669"/>
    <property type="project" value="UniProtKB-SubCell"/>
</dbReference>
<keyword evidence="3 7" id="KW-0206">Cytoskeleton</keyword>
<evidence type="ECO:0000259" key="9">
    <source>
        <dbReference type="PROSITE" id="PS50202"/>
    </source>
</evidence>
<keyword evidence="2" id="KW-0963">Cytoplasm</keyword>
<dbReference type="PANTHER" id="PTHR22920">
    <property type="entry name" value="MAJOR SPERM PROTEIN"/>
    <property type="match status" value="1"/>
</dbReference>
<evidence type="ECO:0000256" key="8">
    <source>
        <dbReference type="SAM" id="MobiDB-lite"/>
    </source>
</evidence>
<dbReference type="GO" id="GO:0031143">
    <property type="term" value="C:pseudopodium"/>
    <property type="evidence" value="ECO:0007669"/>
    <property type="project" value="UniProtKB-SubCell"/>
</dbReference>
<gene>
    <name evidence="11" type="ORF">CAEBREN_07555</name>
</gene>
<dbReference type="AlphaFoldDB" id="G0NTR1"/>
<keyword evidence="12" id="KW-1185">Reference proteome</keyword>
<feature type="compositionally biased region" description="Low complexity" evidence="8">
    <location>
        <begin position="70"/>
        <end position="89"/>
    </location>
</feature>
<evidence type="ECO:0000313" key="12">
    <source>
        <dbReference type="Proteomes" id="UP000008068"/>
    </source>
</evidence>
<comment type="subcellular location">
    <subcellularLocation>
        <location evidence="6">Cell projection</location>
        <location evidence="6">Pseudopodium</location>
    </subcellularLocation>
    <subcellularLocation>
        <location evidence="1">Cytoplasm</location>
        <location evidence="1">Cytoskeleton</location>
    </subcellularLocation>
</comment>